<organism evidence="1 2">
    <name type="scientific">Georgenia soli</name>
    <dbReference type="NCBI Taxonomy" id="638953"/>
    <lineage>
        <taxon>Bacteria</taxon>
        <taxon>Bacillati</taxon>
        <taxon>Actinomycetota</taxon>
        <taxon>Actinomycetes</taxon>
        <taxon>Micrococcales</taxon>
        <taxon>Bogoriellaceae</taxon>
        <taxon>Georgenia</taxon>
    </lineage>
</organism>
<keyword evidence="2" id="KW-1185">Reference proteome</keyword>
<name>A0A2A9EIZ4_9MICO</name>
<dbReference type="EMBL" id="PDJI01000004">
    <property type="protein sequence ID" value="PFG38220.1"/>
    <property type="molecule type" value="Genomic_DNA"/>
</dbReference>
<dbReference type="AlphaFoldDB" id="A0A2A9EIZ4"/>
<reference evidence="1 2" key="1">
    <citation type="submission" date="2017-10" db="EMBL/GenBank/DDBJ databases">
        <title>Sequencing the genomes of 1000 actinobacteria strains.</title>
        <authorList>
            <person name="Klenk H.-P."/>
        </authorList>
    </citation>
    <scope>NUCLEOTIDE SEQUENCE [LARGE SCALE GENOMIC DNA]</scope>
    <source>
        <strain evidence="1 2">DSM 21838</strain>
    </source>
</reference>
<dbReference type="RefSeq" id="WP_170037088.1">
    <property type="nucleotide sequence ID" value="NZ_PDJI01000004.1"/>
</dbReference>
<dbReference type="Proteomes" id="UP000222106">
    <property type="component" value="Unassembled WGS sequence"/>
</dbReference>
<evidence type="ECO:0000313" key="2">
    <source>
        <dbReference type="Proteomes" id="UP000222106"/>
    </source>
</evidence>
<proteinExistence type="predicted"/>
<protein>
    <submittedName>
        <fullName evidence="1">Uncharacterized protein</fullName>
    </submittedName>
</protein>
<comment type="caution">
    <text evidence="1">The sequence shown here is derived from an EMBL/GenBank/DDBJ whole genome shotgun (WGS) entry which is preliminary data.</text>
</comment>
<accession>A0A2A9EIZ4</accession>
<evidence type="ECO:0000313" key="1">
    <source>
        <dbReference type="EMBL" id="PFG38220.1"/>
    </source>
</evidence>
<sequence length="74" mass="8282">MARMTQKEATAVNVLLGYMVGKGDLPPREVVLSLETLASRAYNRLQAGWDETAVRRQWPHAYDDHQTDAQADPA</sequence>
<gene>
    <name evidence="1" type="ORF">ATJ97_0692</name>
</gene>